<evidence type="ECO:0000313" key="2">
    <source>
        <dbReference type="Proteomes" id="UP000199064"/>
    </source>
</evidence>
<evidence type="ECO:0000313" key="1">
    <source>
        <dbReference type="EMBL" id="SEB40637.1"/>
    </source>
</evidence>
<organism evidence="1 2">
    <name type="scientific">Nitratireductor aquibiodomus</name>
    <dbReference type="NCBI Taxonomy" id="204799"/>
    <lineage>
        <taxon>Bacteria</taxon>
        <taxon>Pseudomonadati</taxon>
        <taxon>Pseudomonadota</taxon>
        <taxon>Alphaproteobacteria</taxon>
        <taxon>Hyphomicrobiales</taxon>
        <taxon>Phyllobacteriaceae</taxon>
        <taxon>Nitratireductor</taxon>
    </lineage>
</organism>
<accession>A0A1H4J327</accession>
<dbReference type="AlphaFoldDB" id="A0A1H4J327"/>
<proteinExistence type="predicted"/>
<gene>
    <name evidence="1" type="ORF">SAMN05216452_0941</name>
</gene>
<reference evidence="2" key="1">
    <citation type="submission" date="2016-10" db="EMBL/GenBank/DDBJ databases">
        <authorList>
            <person name="Varghese N."/>
            <person name="Submissions S."/>
        </authorList>
    </citation>
    <scope>NUCLEOTIDE SEQUENCE [LARGE SCALE GENOMIC DNA]</scope>
    <source>
        <strain evidence="2">ES.061</strain>
    </source>
</reference>
<dbReference type="EMBL" id="FNSL01000001">
    <property type="protein sequence ID" value="SEB40637.1"/>
    <property type="molecule type" value="Genomic_DNA"/>
</dbReference>
<name>A0A1H4J327_9HYPH</name>
<sequence length="66" mass="7576">MGIGSADRPALNEAEIEVTPEMVQVGVTLLIEYEEGEEYDRRRFVSHLFRAVEAERPNRCPSENLR</sequence>
<dbReference type="Proteomes" id="UP000199064">
    <property type="component" value="Unassembled WGS sequence"/>
</dbReference>
<protein>
    <submittedName>
        <fullName evidence="1">Uncharacterized protein</fullName>
    </submittedName>
</protein>
<keyword evidence="2" id="KW-1185">Reference proteome</keyword>